<feature type="transmembrane region" description="Helical" evidence="7">
    <location>
        <begin position="37"/>
        <end position="56"/>
    </location>
</feature>
<feature type="transmembrane region" description="Helical" evidence="7">
    <location>
        <begin position="212"/>
        <end position="233"/>
    </location>
</feature>
<evidence type="ECO:0000256" key="2">
    <source>
        <dbReference type="ARBA" id="ARBA00022448"/>
    </source>
</evidence>
<dbReference type="Proteomes" id="UP001595767">
    <property type="component" value="Unassembled WGS sequence"/>
</dbReference>
<accession>A0ABV8LAM2</accession>
<feature type="domain" description="Cation/H+ exchanger transmembrane" evidence="8">
    <location>
        <begin position="20"/>
        <end position="421"/>
    </location>
</feature>
<evidence type="ECO:0000259" key="8">
    <source>
        <dbReference type="Pfam" id="PF00999"/>
    </source>
</evidence>
<feature type="transmembrane region" description="Helical" evidence="7">
    <location>
        <begin position="400"/>
        <end position="419"/>
    </location>
</feature>
<evidence type="ECO:0000256" key="3">
    <source>
        <dbReference type="ARBA" id="ARBA00022692"/>
    </source>
</evidence>
<keyword evidence="10" id="KW-1185">Reference proteome</keyword>
<keyword evidence="2" id="KW-0813">Transport</keyword>
<feature type="transmembrane region" description="Helical" evidence="7">
    <location>
        <begin position="149"/>
        <end position="173"/>
    </location>
</feature>
<keyword evidence="4 7" id="KW-1133">Transmembrane helix</keyword>
<evidence type="ECO:0000313" key="10">
    <source>
        <dbReference type="Proteomes" id="UP001595767"/>
    </source>
</evidence>
<feature type="transmembrane region" description="Helical" evidence="7">
    <location>
        <begin position="336"/>
        <end position="361"/>
    </location>
</feature>
<dbReference type="PANTHER" id="PTHR32468:SF0">
    <property type="entry name" value="K(+)_H(+) ANTIPORTER 1"/>
    <property type="match status" value="1"/>
</dbReference>
<dbReference type="InterPro" id="IPR050794">
    <property type="entry name" value="CPA2_transporter"/>
</dbReference>
<dbReference type="Gene3D" id="1.20.1530.20">
    <property type="match status" value="1"/>
</dbReference>
<dbReference type="EMBL" id="JBHSBA010000015">
    <property type="protein sequence ID" value="MFC4127916.1"/>
    <property type="molecule type" value="Genomic_DNA"/>
</dbReference>
<feature type="transmembrane region" description="Helical" evidence="7">
    <location>
        <begin position="7"/>
        <end position="25"/>
    </location>
</feature>
<feature type="transmembrane region" description="Helical" evidence="7">
    <location>
        <begin position="306"/>
        <end position="324"/>
    </location>
</feature>
<evidence type="ECO:0000256" key="5">
    <source>
        <dbReference type="ARBA" id="ARBA00023065"/>
    </source>
</evidence>
<name>A0ABV8LAM2_9NOCA</name>
<evidence type="ECO:0000313" key="9">
    <source>
        <dbReference type="EMBL" id="MFC4127916.1"/>
    </source>
</evidence>
<organism evidence="9 10">
    <name type="scientific">Nocardia rhizosphaerae</name>
    <dbReference type="NCBI Taxonomy" id="1691571"/>
    <lineage>
        <taxon>Bacteria</taxon>
        <taxon>Bacillati</taxon>
        <taxon>Actinomycetota</taxon>
        <taxon>Actinomycetes</taxon>
        <taxon>Mycobacteriales</taxon>
        <taxon>Nocardiaceae</taxon>
        <taxon>Nocardia</taxon>
    </lineage>
</organism>
<sequence length="452" mass="48409">MPSLLEITTHFFLQIAVILVVYRLLWMVFRRLAQVQVVAIMVAGFVLGPSLLGWLWPAGQQWLFPTVLAVGDATVTHPNLTAIYVVGQLGLVLYMFIVGASFDVGIFRSHLREAGATASAGIGIPLVLGGAIGWWMVSQGGYFTDKVSGWQGGLFIGSAIAITAFPMLAWIIYDSGLLHTRLGTLSLSCAAFDDVCSWMLLAAVVATTKANMFGAVLAIGGGAVYLLFMVTIGRKLLARFADGRPARRDAERSGGLPITPLTTVILVIVLGAWFTDYVGIYSVFGAFVAGTVMPRGPFLESIRERFEPLVAYLLLPGFFIYSGLNTELSLILEPGVLVMALLVLLLSFAGKFGAIGLAALVQGMSRRESMAMGALANARGLMELILLNIGLSAGLITGELYTILAIMAIVTTFVATPVLRMVERSAWRKGVVFGPTGEEPLPALGEEDRVRT</sequence>
<evidence type="ECO:0000256" key="1">
    <source>
        <dbReference type="ARBA" id="ARBA00004141"/>
    </source>
</evidence>
<feature type="transmembrane region" description="Helical" evidence="7">
    <location>
        <begin position="254"/>
        <end position="274"/>
    </location>
</feature>
<feature type="transmembrane region" description="Helical" evidence="7">
    <location>
        <begin position="373"/>
        <end position="394"/>
    </location>
</feature>
<feature type="transmembrane region" description="Helical" evidence="7">
    <location>
        <begin position="114"/>
        <end position="137"/>
    </location>
</feature>
<dbReference type="RefSeq" id="WP_378553637.1">
    <property type="nucleotide sequence ID" value="NZ_JBHSBA010000015.1"/>
</dbReference>
<protein>
    <submittedName>
        <fullName evidence="9">Cation:proton antiporter</fullName>
    </submittedName>
</protein>
<keyword evidence="3 7" id="KW-0812">Transmembrane</keyword>
<keyword evidence="5" id="KW-0406">Ion transport</keyword>
<gene>
    <name evidence="9" type="ORF">ACFOW8_23605</name>
</gene>
<evidence type="ECO:0000256" key="6">
    <source>
        <dbReference type="ARBA" id="ARBA00023136"/>
    </source>
</evidence>
<dbReference type="InterPro" id="IPR006153">
    <property type="entry name" value="Cation/H_exchanger_TM"/>
</dbReference>
<proteinExistence type="predicted"/>
<dbReference type="PANTHER" id="PTHR32468">
    <property type="entry name" value="CATION/H + ANTIPORTER"/>
    <property type="match status" value="1"/>
</dbReference>
<feature type="transmembrane region" description="Helical" evidence="7">
    <location>
        <begin position="185"/>
        <end position="206"/>
    </location>
</feature>
<dbReference type="InterPro" id="IPR038770">
    <property type="entry name" value="Na+/solute_symporter_sf"/>
</dbReference>
<evidence type="ECO:0000256" key="7">
    <source>
        <dbReference type="SAM" id="Phobius"/>
    </source>
</evidence>
<feature type="transmembrane region" description="Helical" evidence="7">
    <location>
        <begin position="82"/>
        <end position="102"/>
    </location>
</feature>
<keyword evidence="6 7" id="KW-0472">Membrane</keyword>
<comment type="subcellular location">
    <subcellularLocation>
        <location evidence="1">Membrane</location>
        <topology evidence="1">Multi-pass membrane protein</topology>
    </subcellularLocation>
</comment>
<reference evidence="10" key="1">
    <citation type="journal article" date="2019" name="Int. J. Syst. Evol. Microbiol.">
        <title>The Global Catalogue of Microorganisms (GCM) 10K type strain sequencing project: providing services to taxonomists for standard genome sequencing and annotation.</title>
        <authorList>
            <consortium name="The Broad Institute Genomics Platform"/>
            <consortium name="The Broad Institute Genome Sequencing Center for Infectious Disease"/>
            <person name="Wu L."/>
            <person name="Ma J."/>
        </authorList>
    </citation>
    <scope>NUCLEOTIDE SEQUENCE [LARGE SCALE GENOMIC DNA]</scope>
    <source>
        <strain evidence="10">CGMCC 4.7204</strain>
    </source>
</reference>
<evidence type="ECO:0000256" key="4">
    <source>
        <dbReference type="ARBA" id="ARBA00022989"/>
    </source>
</evidence>
<feature type="transmembrane region" description="Helical" evidence="7">
    <location>
        <begin position="280"/>
        <end position="299"/>
    </location>
</feature>
<comment type="caution">
    <text evidence="9">The sequence shown here is derived from an EMBL/GenBank/DDBJ whole genome shotgun (WGS) entry which is preliminary data.</text>
</comment>
<dbReference type="Pfam" id="PF00999">
    <property type="entry name" value="Na_H_Exchanger"/>
    <property type="match status" value="1"/>
</dbReference>